<evidence type="ECO:0000256" key="7">
    <source>
        <dbReference type="ARBA" id="ARBA00022676"/>
    </source>
</evidence>
<name>S9S9Y7_MAGFU</name>
<evidence type="ECO:0000256" key="4">
    <source>
        <dbReference type="ARBA" id="ARBA00020902"/>
    </source>
</evidence>
<dbReference type="Pfam" id="PF02684">
    <property type="entry name" value="LpxB"/>
    <property type="match status" value="1"/>
</dbReference>
<dbReference type="EMBL" id="AQPH01000010">
    <property type="protein sequence ID" value="EPY02682.1"/>
    <property type="molecule type" value="Genomic_DNA"/>
</dbReference>
<comment type="pathway">
    <text evidence="11">Bacterial outer membrane biogenesis; LPS lipid A biosynthesis.</text>
</comment>
<evidence type="ECO:0000256" key="8">
    <source>
        <dbReference type="ARBA" id="ARBA00022679"/>
    </source>
</evidence>
<dbReference type="AlphaFoldDB" id="S9S9Y7"/>
<dbReference type="NCBIfam" id="TIGR00215">
    <property type="entry name" value="lpxB"/>
    <property type="match status" value="1"/>
</dbReference>
<evidence type="ECO:0000256" key="9">
    <source>
        <dbReference type="ARBA" id="ARBA00023098"/>
    </source>
</evidence>
<dbReference type="InterPro" id="IPR003835">
    <property type="entry name" value="Glyco_trans_19"/>
</dbReference>
<dbReference type="Proteomes" id="UP000015350">
    <property type="component" value="Unassembled WGS sequence"/>
</dbReference>
<protein>
    <recommendedName>
        <fullName evidence="4 11">Lipid-A-disaccharide synthase</fullName>
        <ecNumber evidence="3 11">2.4.1.182</ecNumber>
    </recommendedName>
</protein>
<dbReference type="GO" id="GO:0009245">
    <property type="term" value="P:lipid A biosynthetic process"/>
    <property type="evidence" value="ECO:0007669"/>
    <property type="project" value="UniProtKB-UniRule"/>
</dbReference>
<comment type="catalytic activity">
    <reaction evidence="10 11">
        <text>a lipid X + a UDP-2-N,3-O-bis[(3R)-3-hydroxyacyl]-alpha-D-glucosamine = a lipid A disaccharide + UDP + H(+)</text>
        <dbReference type="Rhea" id="RHEA:67828"/>
        <dbReference type="ChEBI" id="CHEBI:15378"/>
        <dbReference type="ChEBI" id="CHEBI:58223"/>
        <dbReference type="ChEBI" id="CHEBI:137748"/>
        <dbReference type="ChEBI" id="CHEBI:176338"/>
        <dbReference type="ChEBI" id="CHEBI:176343"/>
        <dbReference type="EC" id="2.4.1.182"/>
    </reaction>
</comment>
<dbReference type="eggNOG" id="COG0763">
    <property type="taxonomic scope" value="Bacteria"/>
</dbReference>
<reference evidence="12 13" key="1">
    <citation type="submission" date="2013-04" db="EMBL/GenBank/DDBJ databases">
        <authorList>
            <person name="Kuznetsov B."/>
            <person name="Ivanovsky R."/>
        </authorList>
    </citation>
    <scope>NUCLEOTIDE SEQUENCE [LARGE SCALE GENOMIC DNA]</scope>
    <source>
        <strain evidence="12 13">MGU-K5</strain>
    </source>
</reference>
<dbReference type="STRING" id="1316936.K678_04397"/>
<evidence type="ECO:0000313" key="13">
    <source>
        <dbReference type="Proteomes" id="UP000015350"/>
    </source>
</evidence>
<evidence type="ECO:0000256" key="3">
    <source>
        <dbReference type="ARBA" id="ARBA00012687"/>
    </source>
</evidence>
<organism evidence="12 13">
    <name type="scientific">Magnetospirillum fulvum MGU-K5</name>
    <dbReference type="NCBI Taxonomy" id="1316936"/>
    <lineage>
        <taxon>Bacteria</taxon>
        <taxon>Pseudomonadati</taxon>
        <taxon>Pseudomonadota</taxon>
        <taxon>Alphaproteobacteria</taxon>
        <taxon>Rhodospirillales</taxon>
        <taxon>Rhodospirillaceae</taxon>
        <taxon>Magnetospirillum</taxon>
    </lineage>
</organism>
<dbReference type="EC" id="2.4.1.182" evidence="3 11"/>
<evidence type="ECO:0000256" key="10">
    <source>
        <dbReference type="ARBA" id="ARBA00048975"/>
    </source>
</evidence>
<dbReference type="GO" id="GO:0005543">
    <property type="term" value="F:phospholipid binding"/>
    <property type="evidence" value="ECO:0007669"/>
    <property type="project" value="TreeGrafter"/>
</dbReference>
<comment type="similarity">
    <text evidence="2 11">Belongs to the LpxB family.</text>
</comment>
<proteinExistence type="inferred from homology"/>
<dbReference type="RefSeq" id="WP_021131247.1">
    <property type="nucleotide sequence ID" value="NZ_AQPH01000010.1"/>
</dbReference>
<dbReference type="PANTHER" id="PTHR30372:SF4">
    <property type="entry name" value="LIPID-A-DISACCHARIDE SYNTHASE, MITOCHONDRIAL-RELATED"/>
    <property type="match status" value="1"/>
</dbReference>
<keyword evidence="5 11" id="KW-0444">Lipid biosynthesis</keyword>
<sequence>MTVAVPLIYLIAGEPSGDLLGARLMAALKQQTGGAVRFAGIGGEEMRAEGLDSLFPMADLSVMGLVEVLPRLPLILRRIRETLSDIETKVPSAVVTIDSWGFCGRIHKGLKERQSRVPRIHYVAPMVWAWKKGRAKTLAQVLDLLLTLFPNEPAWFEKEGLRSIHVGHSVIEGGAGRGDGAAFRARHGLVADQRILCLLPGSRRSETSRLLPVFAATLDQLAVRYPDLVVAVPTVETVADEVAAAAAGWTLPTLVLRGAAERFDAFAAASAALAASGTVALELAMAGVPAVIAYRVSPVSAFVATRFLGLDLKFVSLVNILAERQVMPELLQDDCRPDRLAEAVSQLLDDPDAVADQHRGEREALTRLGWGETSPSARAAATILTFIGEQQ</sequence>
<comment type="caution">
    <text evidence="12">The sequence shown here is derived from an EMBL/GenBank/DDBJ whole genome shotgun (WGS) entry which is preliminary data.</text>
</comment>
<keyword evidence="7 11" id="KW-0328">Glycosyltransferase</keyword>
<keyword evidence="6 11" id="KW-0441">Lipid A biosynthesis</keyword>
<dbReference type="GO" id="GO:0016020">
    <property type="term" value="C:membrane"/>
    <property type="evidence" value="ECO:0007669"/>
    <property type="project" value="GOC"/>
</dbReference>
<evidence type="ECO:0000256" key="1">
    <source>
        <dbReference type="ARBA" id="ARBA00002056"/>
    </source>
</evidence>
<evidence type="ECO:0000256" key="5">
    <source>
        <dbReference type="ARBA" id="ARBA00022516"/>
    </source>
</evidence>
<accession>S9S9Y7</accession>
<comment type="function">
    <text evidence="1 11">Condensation of UDP-2,3-diacylglucosamine and 2,3-diacylglucosamine-1-phosphate to form lipid A disaccharide, a precursor of lipid A, a phosphorylated glycolipid that anchors the lipopolysaccharide to the outer membrane of the cell.</text>
</comment>
<dbReference type="OrthoDB" id="9801642at2"/>
<keyword evidence="9 11" id="KW-0443">Lipid metabolism</keyword>
<dbReference type="SUPFAM" id="SSF53756">
    <property type="entry name" value="UDP-Glycosyltransferase/glycogen phosphorylase"/>
    <property type="match status" value="1"/>
</dbReference>
<dbReference type="UniPathway" id="UPA00973"/>
<evidence type="ECO:0000313" key="12">
    <source>
        <dbReference type="EMBL" id="EPY02682.1"/>
    </source>
</evidence>
<gene>
    <name evidence="11" type="primary">lpxB</name>
    <name evidence="12" type="ORF">K678_04397</name>
</gene>
<dbReference type="PATRIC" id="fig|1316936.3.peg.878"/>
<keyword evidence="8 11" id="KW-0808">Transferase</keyword>
<evidence type="ECO:0000256" key="6">
    <source>
        <dbReference type="ARBA" id="ARBA00022556"/>
    </source>
</evidence>
<dbReference type="HAMAP" id="MF_00392">
    <property type="entry name" value="LpxB"/>
    <property type="match status" value="1"/>
</dbReference>
<dbReference type="GO" id="GO:0008915">
    <property type="term" value="F:lipid-A-disaccharide synthase activity"/>
    <property type="evidence" value="ECO:0007669"/>
    <property type="project" value="UniProtKB-UniRule"/>
</dbReference>
<dbReference type="PANTHER" id="PTHR30372">
    <property type="entry name" value="LIPID-A-DISACCHARIDE SYNTHASE"/>
    <property type="match status" value="1"/>
</dbReference>
<evidence type="ECO:0000256" key="11">
    <source>
        <dbReference type="HAMAP-Rule" id="MF_00392"/>
    </source>
</evidence>
<evidence type="ECO:0000256" key="2">
    <source>
        <dbReference type="ARBA" id="ARBA00007868"/>
    </source>
</evidence>